<proteinExistence type="predicted"/>
<feature type="chain" id="PRO_5008408417" description="Secreted protein" evidence="1">
    <location>
        <begin position="25"/>
        <end position="203"/>
    </location>
</feature>
<sequence length="203" mass="23335">MNEFLKKTCLIFFLYVDYFRVSCGETIHYTNSPRHLGISENYTSYKLEVPGSAPITVIEANRGPVGANQGIRGVQQRDWIEKAEILHRRKNSKAGMLDRKDSAEVHQFTEELDQDYAERIRNAQNGGSGGENRPLHDTTISHERLNDYVTVNEMDENEDEERKEKYSNFDANWAVDHNKYHDRDRNTGWVPATVAMLAPMVLG</sequence>
<name>A0A1B0GL03_LUTLO</name>
<protein>
    <recommendedName>
        <fullName evidence="4">Secreted protein</fullName>
    </recommendedName>
</protein>
<reference evidence="2" key="1">
    <citation type="submission" date="2020-05" db="UniProtKB">
        <authorList>
            <consortium name="EnsemblMetazoa"/>
        </authorList>
    </citation>
    <scope>IDENTIFICATION</scope>
    <source>
        <strain evidence="2">Jacobina</strain>
    </source>
</reference>
<accession>A0A1B0GL03</accession>
<dbReference type="VEuPathDB" id="VectorBase:LLOJ009758"/>
<keyword evidence="1" id="KW-0732">Signal</keyword>
<evidence type="ECO:0008006" key="4">
    <source>
        <dbReference type="Google" id="ProtNLM"/>
    </source>
</evidence>
<dbReference type="EnsemblMetazoa" id="LLOJ009758-RA">
    <property type="protein sequence ID" value="LLOJ009758-PA"/>
    <property type="gene ID" value="LLOJ009758"/>
</dbReference>
<organism evidence="2 3">
    <name type="scientific">Lutzomyia longipalpis</name>
    <name type="common">Sand fly</name>
    <dbReference type="NCBI Taxonomy" id="7200"/>
    <lineage>
        <taxon>Eukaryota</taxon>
        <taxon>Metazoa</taxon>
        <taxon>Ecdysozoa</taxon>
        <taxon>Arthropoda</taxon>
        <taxon>Hexapoda</taxon>
        <taxon>Insecta</taxon>
        <taxon>Pterygota</taxon>
        <taxon>Neoptera</taxon>
        <taxon>Endopterygota</taxon>
        <taxon>Diptera</taxon>
        <taxon>Nematocera</taxon>
        <taxon>Psychodoidea</taxon>
        <taxon>Psychodidae</taxon>
        <taxon>Lutzomyia</taxon>
        <taxon>Lutzomyia</taxon>
    </lineage>
</organism>
<dbReference type="EMBL" id="AJWK01034003">
    <property type="status" value="NOT_ANNOTATED_CDS"/>
    <property type="molecule type" value="Genomic_DNA"/>
</dbReference>
<evidence type="ECO:0000313" key="3">
    <source>
        <dbReference type="Proteomes" id="UP000092461"/>
    </source>
</evidence>
<dbReference type="AlphaFoldDB" id="A0A1B0GL03"/>
<feature type="signal peptide" evidence="1">
    <location>
        <begin position="1"/>
        <end position="24"/>
    </location>
</feature>
<evidence type="ECO:0000256" key="1">
    <source>
        <dbReference type="SAM" id="SignalP"/>
    </source>
</evidence>
<evidence type="ECO:0000313" key="2">
    <source>
        <dbReference type="EnsemblMetazoa" id="LLOJ009758-PA"/>
    </source>
</evidence>
<keyword evidence="3" id="KW-1185">Reference proteome</keyword>
<dbReference type="Proteomes" id="UP000092461">
    <property type="component" value="Unassembled WGS sequence"/>
</dbReference>